<evidence type="ECO:0000256" key="3">
    <source>
        <dbReference type="ARBA" id="ARBA00022832"/>
    </source>
</evidence>
<gene>
    <name evidence="9" type="ORF">IT779_10205</name>
</gene>
<dbReference type="PANTHER" id="PTHR11941">
    <property type="entry name" value="ENOYL-COA HYDRATASE-RELATED"/>
    <property type="match status" value="1"/>
</dbReference>
<dbReference type="InterPro" id="IPR001753">
    <property type="entry name" value="Enoyl-CoA_hydra/iso"/>
</dbReference>
<organism evidence="9 10">
    <name type="scientific">Nocardia bovistercoris</name>
    <dbReference type="NCBI Taxonomy" id="2785916"/>
    <lineage>
        <taxon>Bacteria</taxon>
        <taxon>Bacillati</taxon>
        <taxon>Actinomycetota</taxon>
        <taxon>Actinomycetes</taxon>
        <taxon>Mycobacteriales</taxon>
        <taxon>Nocardiaceae</taxon>
        <taxon>Nocardia</taxon>
    </lineage>
</organism>
<dbReference type="GO" id="GO:0004300">
    <property type="term" value="F:enoyl-CoA hydratase activity"/>
    <property type="evidence" value="ECO:0007669"/>
    <property type="project" value="UniProtKB-EC"/>
</dbReference>
<evidence type="ECO:0000256" key="6">
    <source>
        <dbReference type="ARBA" id="ARBA00023709"/>
    </source>
</evidence>
<dbReference type="RefSeq" id="WP_196148981.1">
    <property type="nucleotide sequence ID" value="NZ_JADMLG010000003.1"/>
</dbReference>
<comment type="function">
    <text evidence="1">Could possibly oxidize fatty acids using specific components.</text>
</comment>
<dbReference type="Gene3D" id="3.90.226.10">
    <property type="entry name" value="2-enoyl-CoA Hydratase, Chain A, domain 1"/>
    <property type="match status" value="1"/>
</dbReference>
<evidence type="ECO:0000313" key="9">
    <source>
        <dbReference type="EMBL" id="MBH0776657.1"/>
    </source>
</evidence>
<dbReference type="PANTHER" id="PTHR11941:SF169">
    <property type="entry name" value="(7AS)-7A-METHYL-1,5-DIOXO-2,3,5,6,7,7A-HEXAHYDRO-1H-INDENE-CARBOXYL-COA HYDROLASE"/>
    <property type="match status" value="1"/>
</dbReference>
<keyword evidence="5" id="KW-0456">Lyase</keyword>
<dbReference type="AlphaFoldDB" id="A0A931IAJ2"/>
<evidence type="ECO:0000256" key="4">
    <source>
        <dbReference type="ARBA" id="ARBA00023098"/>
    </source>
</evidence>
<evidence type="ECO:0000256" key="7">
    <source>
        <dbReference type="ARBA" id="ARBA00023717"/>
    </source>
</evidence>
<evidence type="ECO:0000256" key="2">
    <source>
        <dbReference type="ARBA" id="ARBA00005254"/>
    </source>
</evidence>
<dbReference type="SUPFAM" id="SSF52096">
    <property type="entry name" value="ClpP/crotonase"/>
    <property type="match status" value="1"/>
</dbReference>
<comment type="caution">
    <text evidence="9">The sequence shown here is derived from an EMBL/GenBank/DDBJ whole genome shotgun (WGS) entry which is preliminary data.</text>
</comment>
<protein>
    <submittedName>
        <fullName evidence="9">Enoyl-CoA hydratase/isomerase family protein</fullName>
    </submittedName>
</protein>
<comment type="catalytic activity">
    <reaction evidence="7">
        <text>a 4-saturated-(3S)-3-hydroxyacyl-CoA = a (3E)-enoyl-CoA + H2O</text>
        <dbReference type="Rhea" id="RHEA:20724"/>
        <dbReference type="ChEBI" id="CHEBI:15377"/>
        <dbReference type="ChEBI" id="CHEBI:58521"/>
        <dbReference type="ChEBI" id="CHEBI:137480"/>
        <dbReference type="EC" id="4.2.1.17"/>
    </reaction>
</comment>
<dbReference type="Proteomes" id="UP000655751">
    <property type="component" value="Unassembled WGS sequence"/>
</dbReference>
<comment type="catalytic activity">
    <reaction evidence="6">
        <text>a (3S)-3-hydroxyacyl-CoA = a (2E)-enoyl-CoA + H2O</text>
        <dbReference type="Rhea" id="RHEA:16105"/>
        <dbReference type="ChEBI" id="CHEBI:15377"/>
        <dbReference type="ChEBI" id="CHEBI:57318"/>
        <dbReference type="ChEBI" id="CHEBI:58856"/>
        <dbReference type="EC" id="4.2.1.17"/>
    </reaction>
</comment>
<sequence length="251" mass="26843">MTEAVEVDKRGRVTVITLRREAKRNAIDATITDGLDRALNDFEDDPEQWCAILTGGTRCFSAGADLAAGPGLPTPRGGIAGIITRARNKPLIAAVEGLALGGGMELVLCCDLVVAATDARFGLPEPKRGLMADFGGAFRITRHLPPNVAREMLLTAGELDAPRAERLGLVNRLTEPGEALTAAIDLAEKICENAPLAVRGSLRVANAAITADETQLWRLSDDIHAALLRSQDLIEGIAAFFEKRRARWTGK</sequence>
<dbReference type="GO" id="GO:0006635">
    <property type="term" value="P:fatty acid beta-oxidation"/>
    <property type="evidence" value="ECO:0007669"/>
    <property type="project" value="TreeGrafter"/>
</dbReference>
<dbReference type="PROSITE" id="PS00166">
    <property type="entry name" value="ENOYL_COA_HYDRATASE"/>
    <property type="match status" value="1"/>
</dbReference>
<comment type="similarity">
    <text evidence="2 8">Belongs to the enoyl-CoA hydratase/isomerase family.</text>
</comment>
<dbReference type="InterPro" id="IPR014748">
    <property type="entry name" value="Enoyl-CoA_hydra_C"/>
</dbReference>
<evidence type="ECO:0000313" key="10">
    <source>
        <dbReference type="Proteomes" id="UP000655751"/>
    </source>
</evidence>
<keyword evidence="4" id="KW-0443">Lipid metabolism</keyword>
<evidence type="ECO:0000256" key="8">
    <source>
        <dbReference type="RuleBase" id="RU003707"/>
    </source>
</evidence>
<evidence type="ECO:0000256" key="1">
    <source>
        <dbReference type="ARBA" id="ARBA00002994"/>
    </source>
</evidence>
<dbReference type="Gene3D" id="1.10.12.10">
    <property type="entry name" value="Lyase 2-enoyl-coa Hydratase, Chain A, domain 2"/>
    <property type="match status" value="1"/>
</dbReference>
<name>A0A931IAJ2_9NOCA</name>
<keyword evidence="10" id="KW-1185">Reference proteome</keyword>
<accession>A0A931IAJ2</accession>
<keyword evidence="3" id="KW-0276">Fatty acid metabolism</keyword>
<dbReference type="CDD" id="cd06558">
    <property type="entry name" value="crotonase-like"/>
    <property type="match status" value="1"/>
</dbReference>
<evidence type="ECO:0000256" key="5">
    <source>
        <dbReference type="ARBA" id="ARBA00023239"/>
    </source>
</evidence>
<dbReference type="Pfam" id="PF00378">
    <property type="entry name" value="ECH_1"/>
    <property type="match status" value="1"/>
</dbReference>
<dbReference type="EMBL" id="JADMLG010000003">
    <property type="protein sequence ID" value="MBH0776657.1"/>
    <property type="molecule type" value="Genomic_DNA"/>
</dbReference>
<proteinExistence type="inferred from homology"/>
<dbReference type="InterPro" id="IPR018376">
    <property type="entry name" value="Enoyl-CoA_hyd/isom_CS"/>
</dbReference>
<dbReference type="InterPro" id="IPR029045">
    <property type="entry name" value="ClpP/crotonase-like_dom_sf"/>
</dbReference>
<reference evidence="9" key="1">
    <citation type="submission" date="2020-11" db="EMBL/GenBank/DDBJ databases">
        <title>Nocardia NEAU-351.nov., a novel actinomycete isolated from the cow dung.</title>
        <authorList>
            <person name="Zhang X."/>
        </authorList>
    </citation>
    <scope>NUCLEOTIDE SEQUENCE</scope>
    <source>
        <strain evidence="9">NEAU-351</strain>
    </source>
</reference>